<dbReference type="Gene3D" id="3.40.50.300">
    <property type="entry name" value="P-loop containing nucleotide triphosphate hydrolases"/>
    <property type="match status" value="1"/>
</dbReference>
<dbReference type="SUPFAM" id="SSF52540">
    <property type="entry name" value="P-loop containing nucleoside triphosphate hydrolases"/>
    <property type="match status" value="2"/>
</dbReference>
<feature type="compositionally biased region" description="Basic residues" evidence="2">
    <location>
        <begin position="111"/>
        <end position="121"/>
    </location>
</feature>
<dbReference type="PROSITE" id="PS51192">
    <property type="entry name" value="HELICASE_ATP_BIND_1"/>
    <property type="match status" value="1"/>
</dbReference>
<evidence type="ECO:0000256" key="2">
    <source>
        <dbReference type="SAM" id="MobiDB-lite"/>
    </source>
</evidence>
<dbReference type="InterPro" id="IPR027417">
    <property type="entry name" value="P-loop_NTPase"/>
</dbReference>
<dbReference type="InterPro" id="IPR000330">
    <property type="entry name" value="SNF2_N"/>
</dbReference>
<feature type="domain" description="Helicase ATP-binding" evidence="3">
    <location>
        <begin position="359"/>
        <end position="566"/>
    </location>
</feature>
<dbReference type="PROSITE" id="PS51194">
    <property type="entry name" value="HELICASE_CTER"/>
    <property type="match status" value="1"/>
</dbReference>
<dbReference type="Gene3D" id="3.40.50.10810">
    <property type="entry name" value="Tandem AAA-ATPase domain"/>
    <property type="match status" value="1"/>
</dbReference>
<dbReference type="Pfam" id="PF00271">
    <property type="entry name" value="Helicase_C"/>
    <property type="match status" value="1"/>
</dbReference>
<dbReference type="InterPro" id="IPR014001">
    <property type="entry name" value="Helicase_ATP-bd"/>
</dbReference>
<feature type="region of interest" description="Disordered" evidence="2">
    <location>
        <begin position="246"/>
        <end position="327"/>
    </location>
</feature>
<sequence length="1119" mass="125763">MRTKTTVVLGVDSLLGKTAERRAKPNLWDVSRSRRPAAESLSLAIAPKAPAPKAPAPKATVASFRGLLNVSRRRPLPKPVRKPESDEDGARLKPRVERRRESSDDEERPRKKEKKKKKKNLVRRDESLDEEEERHRKTKKKPVGRDESLDEEAERPRKTKKKPVRRDESLDEEAERPRKTKKKPVRRDESSDEDDAAARMPETGARRLRDASASPEDEFVAVRASVPAAQNVDDLDAFFDRDVTEEELRGFREKPKKRQRTVGPKKKDEASRAEMKTAKARRPREERAAKPSSSEDQEEDESGGDESEDEQDRPYPSFEESIFDDKSTTPLELADGVELPASISRYLPSYQREGVAWFYKQYASRQGGILADDMGLGKTLQTVAFVAALLGLKGLTRTDRTIRKARMARAKEIDRARTSRMASADDREDDVGTGPAFVLVPASTLDAWCATFETWTLCNVAALRSGSGQTPEERDTILRLARFGGYDVIVSSIDVALRLEFEQGPASYLVVIVDEVHQRFNKHNNKAYERIQPLKKRSKCMFGLTGTPLQNSAFEESHTLLSLCTDARLGSRKDYCQKYKPIEKVRARGRQDRETVLAGKARSEEFQQLIGTYLLRRTKEEVLGNVLTKGKNVHIVIMHLSPLQQELYKMVTEQADVKLLRKWDKRCTCVQGRRAGEKYKDCCGKVAIQQFRDVDLEAYGAMSLDERRRRGCFFTASAHDGAGIFKGKNCKTCPACSCLAMMEKLRKIACHPNLLQLDPADVGNEAKAKTTQLFGDLVFGEDEFSRRGLVRSNKFEDKSSTEECSKLHAVDMLLHQFKLDETKATTDGDDPGPAKVLIFSFWTQMLDVVEAFIKSKGYRAVRIDGKTPPKDRQSIMDDFNSNDDVYIALLSTGAGGTGINLQAANKVIIFDVHWNPVSDQQSQDRAYRIGQTRRVDVYRLVSQGTIEEIAFMRQIYKLKIIETGFEGSKGVEDGFKFYGVKGEYNGELFGNENLLQYSEESFIAKLKRKPKKKKKTKEGGSLGGLACEDASELIDNNNAADILKSIGIEATSNDDYMSKKMEIDEEEPGGDIKGDEDEEGARSPAVRSKPSVVADSPVRAPTTVDPRARSNEDDMDVGF</sequence>
<dbReference type="SMART" id="SM00487">
    <property type="entry name" value="DEXDc"/>
    <property type="match status" value="1"/>
</dbReference>
<dbReference type="InterPro" id="IPR049730">
    <property type="entry name" value="SNF2/RAD54-like_C"/>
</dbReference>
<feature type="compositionally biased region" description="Basic residues" evidence="2">
    <location>
        <begin position="254"/>
        <end position="264"/>
    </location>
</feature>
<dbReference type="Pfam" id="PF00176">
    <property type="entry name" value="SNF2-rel_dom"/>
    <property type="match status" value="1"/>
</dbReference>
<comment type="caution">
    <text evidence="5">The sequence shown here is derived from an EMBL/GenBank/DDBJ whole genome shotgun (WGS) entry which is preliminary data.</text>
</comment>
<feature type="region of interest" description="Disordered" evidence="2">
    <location>
        <begin position="1055"/>
        <end position="1119"/>
    </location>
</feature>
<keyword evidence="1" id="KW-0378">Hydrolase</keyword>
<feature type="domain" description="Helicase C-terminal" evidence="4">
    <location>
        <begin position="818"/>
        <end position="976"/>
    </location>
</feature>
<dbReference type="InterPro" id="IPR038718">
    <property type="entry name" value="SNF2-like_sf"/>
</dbReference>
<protein>
    <recommendedName>
        <fullName evidence="7">P-loop containing nucleoside triphosphate hydrolase</fullName>
    </recommendedName>
</protein>
<organism evidence="5 6">
    <name type="scientific">Chrysophaeum taylorii</name>
    <dbReference type="NCBI Taxonomy" id="2483200"/>
    <lineage>
        <taxon>Eukaryota</taxon>
        <taxon>Sar</taxon>
        <taxon>Stramenopiles</taxon>
        <taxon>Ochrophyta</taxon>
        <taxon>Pelagophyceae</taxon>
        <taxon>Pelagomonadales</taxon>
        <taxon>Pelagomonadaceae</taxon>
        <taxon>Chrysophaeum</taxon>
    </lineage>
</organism>
<proteinExistence type="predicted"/>
<feature type="compositionally biased region" description="Basic and acidic residues" evidence="2">
    <location>
        <begin position="265"/>
        <end position="289"/>
    </location>
</feature>
<dbReference type="SMART" id="SM00490">
    <property type="entry name" value="HELICc"/>
    <property type="match status" value="1"/>
</dbReference>
<feature type="compositionally biased region" description="Acidic residues" evidence="2">
    <location>
        <begin position="1063"/>
        <end position="1079"/>
    </location>
</feature>
<feature type="compositionally biased region" description="Acidic residues" evidence="2">
    <location>
        <begin position="295"/>
        <end position="311"/>
    </location>
</feature>
<dbReference type="GO" id="GO:0016787">
    <property type="term" value="F:hydrolase activity"/>
    <property type="evidence" value="ECO:0007669"/>
    <property type="project" value="UniProtKB-KW"/>
</dbReference>
<feature type="compositionally biased region" description="Basic residues" evidence="2">
    <location>
        <begin position="71"/>
        <end position="80"/>
    </location>
</feature>
<gene>
    <name evidence="5" type="ORF">CTAYLR_004727</name>
</gene>
<evidence type="ECO:0008006" key="7">
    <source>
        <dbReference type="Google" id="ProtNLM"/>
    </source>
</evidence>
<dbReference type="CDD" id="cd18793">
    <property type="entry name" value="SF2_C_SNF"/>
    <property type="match status" value="1"/>
</dbReference>
<dbReference type="InterPro" id="IPR050496">
    <property type="entry name" value="SNF2_RAD54_helicase_repair"/>
</dbReference>
<dbReference type="PANTHER" id="PTHR45629">
    <property type="entry name" value="SNF2/RAD54 FAMILY MEMBER"/>
    <property type="match status" value="1"/>
</dbReference>
<feature type="region of interest" description="Disordered" evidence="2">
    <location>
        <begin position="21"/>
        <end position="218"/>
    </location>
</feature>
<evidence type="ECO:0000313" key="5">
    <source>
        <dbReference type="EMBL" id="KAJ8599704.1"/>
    </source>
</evidence>
<name>A0AAD7U9M9_9STRA</name>
<feature type="compositionally biased region" description="Basic and acidic residues" evidence="2">
    <location>
        <begin position="81"/>
        <end position="110"/>
    </location>
</feature>
<evidence type="ECO:0000313" key="6">
    <source>
        <dbReference type="Proteomes" id="UP001230188"/>
    </source>
</evidence>
<keyword evidence="6" id="KW-1185">Reference proteome</keyword>
<dbReference type="InterPro" id="IPR001650">
    <property type="entry name" value="Helicase_C-like"/>
</dbReference>
<dbReference type="GO" id="GO:0005524">
    <property type="term" value="F:ATP binding"/>
    <property type="evidence" value="ECO:0007669"/>
    <property type="project" value="InterPro"/>
</dbReference>
<evidence type="ECO:0000256" key="1">
    <source>
        <dbReference type="ARBA" id="ARBA00022801"/>
    </source>
</evidence>
<dbReference type="PANTHER" id="PTHR45629:SF7">
    <property type="entry name" value="DNA EXCISION REPAIR PROTEIN ERCC-6-RELATED"/>
    <property type="match status" value="1"/>
</dbReference>
<accession>A0AAD7U9M9</accession>
<dbReference type="Proteomes" id="UP001230188">
    <property type="component" value="Unassembled WGS sequence"/>
</dbReference>
<reference evidence="5" key="1">
    <citation type="submission" date="2023-01" db="EMBL/GenBank/DDBJ databases">
        <title>Metagenome sequencing of chrysophaentin producing Chrysophaeum taylorii.</title>
        <authorList>
            <person name="Davison J."/>
            <person name="Bewley C."/>
        </authorList>
    </citation>
    <scope>NUCLEOTIDE SEQUENCE</scope>
    <source>
        <strain evidence="5">NIES-1699</strain>
    </source>
</reference>
<dbReference type="AlphaFoldDB" id="A0AAD7U9M9"/>
<evidence type="ECO:0000259" key="4">
    <source>
        <dbReference type="PROSITE" id="PS51194"/>
    </source>
</evidence>
<dbReference type="EMBL" id="JAQMWT010000548">
    <property type="protein sequence ID" value="KAJ8599704.1"/>
    <property type="molecule type" value="Genomic_DNA"/>
</dbReference>
<evidence type="ECO:0000259" key="3">
    <source>
        <dbReference type="PROSITE" id="PS51192"/>
    </source>
</evidence>